<dbReference type="Pfam" id="PF22936">
    <property type="entry name" value="Pol_BBD"/>
    <property type="match status" value="1"/>
</dbReference>
<organism evidence="2 3">
    <name type="scientific">Acacia crassicarpa</name>
    <name type="common">northern wattle</name>
    <dbReference type="NCBI Taxonomy" id="499986"/>
    <lineage>
        <taxon>Eukaryota</taxon>
        <taxon>Viridiplantae</taxon>
        <taxon>Streptophyta</taxon>
        <taxon>Embryophyta</taxon>
        <taxon>Tracheophyta</taxon>
        <taxon>Spermatophyta</taxon>
        <taxon>Magnoliopsida</taxon>
        <taxon>eudicotyledons</taxon>
        <taxon>Gunneridae</taxon>
        <taxon>Pentapetalae</taxon>
        <taxon>rosids</taxon>
        <taxon>fabids</taxon>
        <taxon>Fabales</taxon>
        <taxon>Fabaceae</taxon>
        <taxon>Caesalpinioideae</taxon>
        <taxon>mimosoid clade</taxon>
        <taxon>Acacieae</taxon>
        <taxon>Acacia</taxon>
    </lineage>
</organism>
<feature type="domain" description="Retrovirus-related Pol polyprotein from transposon TNT 1-94-like beta-barrel" evidence="1">
    <location>
        <begin position="196"/>
        <end position="253"/>
    </location>
</feature>
<dbReference type="InterPro" id="IPR054722">
    <property type="entry name" value="PolX-like_BBD"/>
</dbReference>
<protein>
    <recommendedName>
        <fullName evidence="1">Retrovirus-related Pol polyprotein from transposon TNT 1-94-like beta-barrel domain-containing protein</fullName>
    </recommendedName>
</protein>
<dbReference type="Proteomes" id="UP001293593">
    <property type="component" value="Unassembled WGS sequence"/>
</dbReference>
<name>A0AAE1N9R6_9FABA</name>
<reference evidence="2" key="1">
    <citation type="submission" date="2023-10" db="EMBL/GenBank/DDBJ databases">
        <title>Chromosome-level genome of the transformable northern wattle, Acacia crassicarpa.</title>
        <authorList>
            <person name="Massaro I."/>
            <person name="Sinha N.R."/>
            <person name="Poethig S."/>
            <person name="Leichty A.R."/>
        </authorList>
    </citation>
    <scope>NUCLEOTIDE SEQUENCE</scope>
    <source>
        <strain evidence="2">Acra3RX</strain>
        <tissue evidence="2">Leaf</tissue>
    </source>
</reference>
<proteinExistence type="predicted"/>
<dbReference type="PANTHER" id="PTHR34222">
    <property type="entry name" value="GAG_PRE-INTEGRS DOMAIN-CONTAINING PROTEIN"/>
    <property type="match status" value="1"/>
</dbReference>
<evidence type="ECO:0000259" key="1">
    <source>
        <dbReference type="Pfam" id="PF22936"/>
    </source>
</evidence>
<comment type="caution">
    <text evidence="2">The sequence shown here is derived from an EMBL/GenBank/DDBJ whole genome shotgun (WGS) entry which is preliminary data.</text>
</comment>
<evidence type="ECO:0000313" key="2">
    <source>
        <dbReference type="EMBL" id="KAK4284671.1"/>
    </source>
</evidence>
<keyword evidence="3" id="KW-1185">Reference proteome</keyword>
<dbReference type="PANTHER" id="PTHR34222:SF40">
    <property type="match status" value="1"/>
</dbReference>
<dbReference type="EMBL" id="JAWXYG010000001">
    <property type="protein sequence ID" value="KAK4284671.1"/>
    <property type="molecule type" value="Genomic_DNA"/>
</dbReference>
<sequence>MVKNEWDSPTDATRHLRNVDTDRILIFLAGLNSEFDDARARILSSSSLPPLLEVYSEIRREESRRQTMLLKAISSGPEASSLISKHIPSFGSGSTKSRPTCDHCKKIGHTKEKWWKLHGKPSDWTPRKPRPSFAHQTVIEADTPSASMPPSLNTEQMSQLLYLLQNLQSSQGPVATIAKQGNNHLALISSSSSPKWIVDTGASDHMTSESRNFTSYSPLAGNNRIRTANNSSAPIAGTGTVPLTRDLKLDSVLHDLSSGKTIGTAKELDGLYYLDDSSANALSS</sequence>
<evidence type="ECO:0000313" key="3">
    <source>
        <dbReference type="Proteomes" id="UP001293593"/>
    </source>
</evidence>
<dbReference type="AlphaFoldDB" id="A0AAE1N9R6"/>
<gene>
    <name evidence="2" type="ORF">QN277_001470</name>
</gene>
<accession>A0AAE1N9R6</accession>